<comment type="caution">
    <text evidence="1">The sequence shown here is derived from an EMBL/GenBank/DDBJ whole genome shotgun (WGS) entry which is preliminary data.</text>
</comment>
<sequence>SWQWGRKTQMMMFLDGWNCVDAPGESNHHKFFEEQSLLGHNTPMYQLDGEGWPVYCVDLSSNCMQG</sequence>
<evidence type="ECO:0000313" key="1">
    <source>
        <dbReference type="EMBL" id="GBO34443.1"/>
    </source>
</evidence>
<dbReference type="AlphaFoldDB" id="A0A4Y2W9W4"/>
<reference evidence="1 2" key="1">
    <citation type="journal article" date="2019" name="Sci. Rep.">
        <title>Orb-weaving spider Araneus ventricosus genome elucidates the spidroin gene catalogue.</title>
        <authorList>
            <person name="Kono N."/>
            <person name="Nakamura H."/>
            <person name="Ohtoshi R."/>
            <person name="Moran D.A.P."/>
            <person name="Shinohara A."/>
            <person name="Yoshida Y."/>
            <person name="Fujiwara M."/>
            <person name="Mori M."/>
            <person name="Tomita M."/>
            <person name="Arakawa K."/>
        </authorList>
    </citation>
    <scope>NUCLEOTIDE SEQUENCE [LARGE SCALE GENOMIC DNA]</scope>
</reference>
<name>A0A4Y2W9W4_ARAVE</name>
<dbReference type="EMBL" id="BGPR01058262">
    <property type="protein sequence ID" value="GBO34443.1"/>
    <property type="molecule type" value="Genomic_DNA"/>
</dbReference>
<keyword evidence="2" id="KW-1185">Reference proteome</keyword>
<protein>
    <submittedName>
        <fullName evidence="1">Uncharacterized protein</fullName>
    </submittedName>
</protein>
<gene>
    <name evidence="1" type="ORF">AVEN_32725_1</name>
</gene>
<accession>A0A4Y2W9W4</accession>
<proteinExistence type="predicted"/>
<dbReference type="Proteomes" id="UP000499080">
    <property type="component" value="Unassembled WGS sequence"/>
</dbReference>
<organism evidence="1 2">
    <name type="scientific">Araneus ventricosus</name>
    <name type="common">Orbweaver spider</name>
    <name type="synonym">Epeira ventricosa</name>
    <dbReference type="NCBI Taxonomy" id="182803"/>
    <lineage>
        <taxon>Eukaryota</taxon>
        <taxon>Metazoa</taxon>
        <taxon>Ecdysozoa</taxon>
        <taxon>Arthropoda</taxon>
        <taxon>Chelicerata</taxon>
        <taxon>Arachnida</taxon>
        <taxon>Araneae</taxon>
        <taxon>Araneomorphae</taxon>
        <taxon>Entelegynae</taxon>
        <taxon>Araneoidea</taxon>
        <taxon>Araneidae</taxon>
        <taxon>Araneus</taxon>
    </lineage>
</organism>
<feature type="non-terminal residue" evidence="1">
    <location>
        <position position="1"/>
    </location>
</feature>
<evidence type="ECO:0000313" key="2">
    <source>
        <dbReference type="Proteomes" id="UP000499080"/>
    </source>
</evidence>